<dbReference type="PANTHER" id="PTHR37984:SF5">
    <property type="entry name" value="PROTEIN NYNRIN-LIKE"/>
    <property type="match status" value="1"/>
</dbReference>
<dbReference type="InterPro" id="IPR000477">
    <property type="entry name" value="RT_dom"/>
</dbReference>
<dbReference type="InterPro" id="IPR043128">
    <property type="entry name" value="Rev_trsase/Diguanyl_cyclase"/>
</dbReference>
<dbReference type="GO" id="GO:0071897">
    <property type="term" value="P:DNA biosynthetic process"/>
    <property type="evidence" value="ECO:0007669"/>
    <property type="project" value="UniProtKB-ARBA"/>
</dbReference>
<dbReference type="PANTHER" id="PTHR37984">
    <property type="entry name" value="PROTEIN CBG26694"/>
    <property type="match status" value="1"/>
</dbReference>
<dbReference type="InterPro" id="IPR043502">
    <property type="entry name" value="DNA/RNA_pol_sf"/>
</dbReference>
<evidence type="ECO:0000313" key="2">
    <source>
        <dbReference type="EMBL" id="GBP82909.1"/>
    </source>
</evidence>
<organism evidence="2 3">
    <name type="scientific">Eumeta variegata</name>
    <name type="common">Bagworm moth</name>
    <name type="synonym">Eumeta japonica</name>
    <dbReference type="NCBI Taxonomy" id="151549"/>
    <lineage>
        <taxon>Eukaryota</taxon>
        <taxon>Metazoa</taxon>
        <taxon>Ecdysozoa</taxon>
        <taxon>Arthropoda</taxon>
        <taxon>Hexapoda</taxon>
        <taxon>Insecta</taxon>
        <taxon>Pterygota</taxon>
        <taxon>Neoptera</taxon>
        <taxon>Endopterygota</taxon>
        <taxon>Lepidoptera</taxon>
        <taxon>Glossata</taxon>
        <taxon>Ditrysia</taxon>
        <taxon>Tineoidea</taxon>
        <taxon>Psychidae</taxon>
        <taxon>Oiketicinae</taxon>
        <taxon>Eumeta</taxon>
    </lineage>
</organism>
<dbReference type="Pfam" id="PF00078">
    <property type="entry name" value="RVT_1"/>
    <property type="match status" value="1"/>
</dbReference>
<name>A0A4C1Z7N5_EUMVA</name>
<dbReference type="SUPFAM" id="SSF56672">
    <property type="entry name" value="DNA/RNA polymerases"/>
    <property type="match status" value="1"/>
</dbReference>
<dbReference type="PROSITE" id="PS50878">
    <property type="entry name" value="RT_POL"/>
    <property type="match status" value="1"/>
</dbReference>
<dbReference type="OrthoDB" id="41323at2759"/>
<sequence>MKLTDSALDLARPHVSEGITRTAVGSKDQRNGNRGVVESQQTQTGFAFIICGSEIKYESAPNHATGLGKRKTKRVQSRSKIPISSKPAVRNFVPKTINLSVDYKLYAANGTEIKTYGLKTLVVNLDLRRSFHWRSASFRKSKTSATGPLSESERGVPDHDGYECLQTIEESMGQSASCRPEKRRAGRQVRPCGDYSRLNAVTKPDRYCIPRLQDFIYILTKKKILSRIDINRDYHHIPIHEKDIEKTAIIIPFGLFDFPRITFGLRNAVQTFQRFLNHTVLQVLDFLFAYIDDIIIEGDHIDQHRSHLKALFSRLDTYGMTINLSKCAFEKDKIDFLGYEVSTSGISPLEEKLKAIVAYPRQKTIVELRRILGMLNF</sequence>
<dbReference type="Gene3D" id="3.30.70.270">
    <property type="match status" value="1"/>
</dbReference>
<accession>A0A4C1Z7N5</accession>
<dbReference type="EMBL" id="BGZK01001593">
    <property type="protein sequence ID" value="GBP82909.1"/>
    <property type="molecule type" value="Genomic_DNA"/>
</dbReference>
<feature type="domain" description="Reverse transcriptase" evidence="1">
    <location>
        <begin position="137"/>
        <end position="341"/>
    </location>
</feature>
<dbReference type="CDD" id="cd01647">
    <property type="entry name" value="RT_LTR"/>
    <property type="match status" value="1"/>
</dbReference>
<proteinExistence type="predicted"/>
<dbReference type="InterPro" id="IPR050951">
    <property type="entry name" value="Retrovirus_Pol_polyprotein"/>
</dbReference>
<gene>
    <name evidence="2" type="ORF">EVAR_66585_1</name>
</gene>
<dbReference type="AlphaFoldDB" id="A0A4C1Z7N5"/>
<reference evidence="2 3" key="1">
    <citation type="journal article" date="2019" name="Commun. Biol.">
        <title>The bagworm genome reveals a unique fibroin gene that provides high tensile strength.</title>
        <authorList>
            <person name="Kono N."/>
            <person name="Nakamura H."/>
            <person name="Ohtoshi R."/>
            <person name="Tomita M."/>
            <person name="Numata K."/>
            <person name="Arakawa K."/>
        </authorList>
    </citation>
    <scope>NUCLEOTIDE SEQUENCE [LARGE SCALE GENOMIC DNA]</scope>
</reference>
<dbReference type="STRING" id="151549.A0A4C1Z7N5"/>
<comment type="caution">
    <text evidence="2">The sequence shown here is derived from an EMBL/GenBank/DDBJ whole genome shotgun (WGS) entry which is preliminary data.</text>
</comment>
<keyword evidence="3" id="KW-1185">Reference proteome</keyword>
<dbReference type="Proteomes" id="UP000299102">
    <property type="component" value="Unassembled WGS sequence"/>
</dbReference>
<protein>
    <recommendedName>
        <fullName evidence="1">Reverse transcriptase domain-containing protein</fullName>
    </recommendedName>
</protein>
<evidence type="ECO:0000313" key="3">
    <source>
        <dbReference type="Proteomes" id="UP000299102"/>
    </source>
</evidence>
<evidence type="ECO:0000259" key="1">
    <source>
        <dbReference type="PROSITE" id="PS50878"/>
    </source>
</evidence>